<reference evidence="4" key="1">
    <citation type="submission" date="2019-02" db="EMBL/GenBank/DDBJ databases">
        <authorList>
            <person name="Li S.-H."/>
        </authorList>
    </citation>
    <scope>NUCLEOTIDE SEQUENCE</scope>
    <source>
        <strain evidence="4">IMCC8485</strain>
    </source>
</reference>
<dbReference type="InterPro" id="IPR050879">
    <property type="entry name" value="Acyltransferase_3"/>
</dbReference>
<dbReference type="InterPro" id="IPR043968">
    <property type="entry name" value="SGNH"/>
</dbReference>
<feature type="transmembrane region" description="Helical" evidence="1">
    <location>
        <begin position="229"/>
        <end position="248"/>
    </location>
</feature>
<feature type="transmembrane region" description="Helical" evidence="1">
    <location>
        <begin position="75"/>
        <end position="94"/>
    </location>
</feature>
<evidence type="ECO:0000256" key="1">
    <source>
        <dbReference type="SAM" id="Phobius"/>
    </source>
</evidence>
<feature type="transmembrane region" description="Helical" evidence="1">
    <location>
        <begin position="12"/>
        <end position="29"/>
    </location>
</feature>
<organism evidence="4 5">
    <name type="scientific">Candidatus Seongchinamella marina</name>
    <dbReference type="NCBI Taxonomy" id="2518990"/>
    <lineage>
        <taxon>Bacteria</taxon>
        <taxon>Pseudomonadati</taxon>
        <taxon>Pseudomonadota</taxon>
        <taxon>Gammaproteobacteria</taxon>
        <taxon>Cellvibrionales</taxon>
        <taxon>Halieaceae</taxon>
        <taxon>Seongchinamella</taxon>
    </lineage>
</organism>
<evidence type="ECO:0000313" key="4">
    <source>
        <dbReference type="EMBL" id="MCX2975103.1"/>
    </source>
</evidence>
<comment type="caution">
    <text evidence="4">The sequence shown here is derived from an EMBL/GenBank/DDBJ whole genome shotgun (WGS) entry which is preliminary data.</text>
</comment>
<dbReference type="Proteomes" id="UP001143307">
    <property type="component" value="Unassembled WGS sequence"/>
</dbReference>
<feature type="domain" description="Acyltransferase 3" evidence="2">
    <location>
        <begin position="9"/>
        <end position="333"/>
    </location>
</feature>
<feature type="transmembrane region" description="Helical" evidence="1">
    <location>
        <begin position="315"/>
        <end position="336"/>
    </location>
</feature>
<feature type="transmembrane region" description="Helical" evidence="1">
    <location>
        <begin position="357"/>
        <end position="378"/>
    </location>
</feature>
<dbReference type="RefSeq" id="WP_279253764.1">
    <property type="nucleotide sequence ID" value="NZ_SHNP01000006.1"/>
</dbReference>
<proteinExistence type="predicted"/>
<dbReference type="GO" id="GO:0016746">
    <property type="term" value="F:acyltransferase activity"/>
    <property type="evidence" value="ECO:0007669"/>
    <property type="project" value="UniProtKB-KW"/>
</dbReference>
<name>A0ABT3SYL6_9GAMM</name>
<dbReference type="EMBL" id="SHNP01000006">
    <property type="protein sequence ID" value="MCX2975103.1"/>
    <property type="molecule type" value="Genomic_DNA"/>
</dbReference>
<gene>
    <name evidence="4" type="ORF">EYC87_16065</name>
</gene>
<feature type="transmembrane region" description="Helical" evidence="1">
    <location>
        <begin position="147"/>
        <end position="180"/>
    </location>
</feature>
<accession>A0ABT3SYL6</accession>
<dbReference type="Pfam" id="PF19040">
    <property type="entry name" value="SGNH"/>
    <property type="match status" value="1"/>
</dbReference>
<keyword evidence="4" id="KW-0012">Acyltransferase</keyword>
<dbReference type="InterPro" id="IPR002656">
    <property type="entry name" value="Acyl_transf_3_dom"/>
</dbReference>
<evidence type="ECO:0000259" key="3">
    <source>
        <dbReference type="Pfam" id="PF19040"/>
    </source>
</evidence>
<keyword evidence="4" id="KW-0808">Transferase</keyword>
<sequence>MTPAPYRSEIDGLRAVSVLVILLFHLKVITFSGGFIGVDVFFVISGFLITRIILRKLVEEAFSFREFYIRRIARIVPALVVTVGISLLAATVLYSPLVLEHAMRQGLAALFSVSNIFFWAEANYWTLGAKNFVLLHTWSLGVEEQFYLFYPLLLVACFRLAGLRAVWLLMLTLVVGGTFAAERYFWIDRTAAFYLTPFRLYEFALGGLGSLVILRLGQLTGKWQNLSSLGSVAGLSMILHSALTYNFLTAFPGTNALQPTIGALLVILSGASPAARLLLSNALMVWVGRLSYALYLVHWPLIVLYRNVYGPKLDIADQLVLAAASVALAVLLNRGVERAFRLGPREQVTRSGMATRRALGLTGLATLAVSGFAVAGIMGQGWPGRLPDDAQVIAQPVEDISLEQKRILQETCAQNDDTFCGERREGGKNIMLLADSRAFDMYVALRSAYPQFNVYTSFGIGCPPVIDPALSRSRFYTECPQLNRRRMQAALDAPEGEIIFLAVEFNGWVGPALLETARRLAQSGKQVFILGQSQGLVGKSPQEIAIDQIRWSTDDSYIARFVEEPPFRLDDLYREKINQTGATYISNRQFFQPDQYRIYTHDRQNLLTFDGKHLTTAGAHEFGQYLKKHYPLEVVPGN</sequence>
<protein>
    <submittedName>
        <fullName evidence="4">Acyltransferase</fullName>
    </submittedName>
</protein>
<keyword evidence="1" id="KW-0812">Transmembrane</keyword>
<keyword evidence="1" id="KW-0472">Membrane</keyword>
<feature type="transmembrane region" description="Helical" evidence="1">
    <location>
        <begin position="291"/>
        <end position="309"/>
    </location>
</feature>
<evidence type="ECO:0000313" key="5">
    <source>
        <dbReference type="Proteomes" id="UP001143307"/>
    </source>
</evidence>
<feature type="domain" description="SGNH" evidence="3">
    <location>
        <begin position="419"/>
        <end position="624"/>
    </location>
</feature>
<dbReference type="PANTHER" id="PTHR23028:SF53">
    <property type="entry name" value="ACYL_TRANSF_3 DOMAIN-CONTAINING PROTEIN"/>
    <property type="match status" value="1"/>
</dbReference>
<feature type="transmembrane region" description="Helical" evidence="1">
    <location>
        <begin position="200"/>
        <end position="217"/>
    </location>
</feature>
<feature type="transmembrane region" description="Helical" evidence="1">
    <location>
        <begin position="35"/>
        <end position="54"/>
    </location>
</feature>
<keyword evidence="5" id="KW-1185">Reference proteome</keyword>
<evidence type="ECO:0000259" key="2">
    <source>
        <dbReference type="Pfam" id="PF01757"/>
    </source>
</evidence>
<dbReference type="Pfam" id="PF01757">
    <property type="entry name" value="Acyl_transf_3"/>
    <property type="match status" value="1"/>
</dbReference>
<dbReference type="PANTHER" id="PTHR23028">
    <property type="entry name" value="ACETYLTRANSFERASE"/>
    <property type="match status" value="1"/>
</dbReference>
<feature type="transmembrane region" description="Helical" evidence="1">
    <location>
        <begin position="260"/>
        <end position="279"/>
    </location>
</feature>
<keyword evidence="1" id="KW-1133">Transmembrane helix</keyword>